<evidence type="ECO:0000313" key="2">
    <source>
        <dbReference type="EMBL" id="SFY45046.1"/>
    </source>
</evidence>
<evidence type="ECO:0000256" key="1">
    <source>
        <dbReference type="SAM" id="MobiDB-lite"/>
    </source>
</evidence>
<dbReference type="Pfam" id="PF13551">
    <property type="entry name" value="HTH_29"/>
    <property type="match status" value="1"/>
</dbReference>
<dbReference type="Gene3D" id="1.10.10.10">
    <property type="entry name" value="Winged helix-like DNA-binding domain superfamily/Winged helix DNA-binding domain"/>
    <property type="match status" value="1"/>
</dbReference>
<evidence type="ECO:0000313" key="3">
    <source>
        <dbReference type="Proteomes" id="UP000181909"/>
    </source>
</evidence>
<dbReference type="STRING" id="1893.SAMN02787144_10596"/>
<accession>A0A1K2FC85</accession>
<sequence length="103" mass="11491">MALAFADRRMALSEAERAELTRWSRRAKTAQFLALRAKIVLRCAEGGTNKETAAELGIAHATVNRWHSRSITLRLDGLTDEPRPGRPPSVCSVRSSHRRRLVG</sequence>
<dbReference type="RefSeq" id="WP_072489681.1">
    <property type="nucleotide sequence ID" value="NZ_CP108276.1"/>
</dbReference>
<dbReference type="InterPro" id="IPR036388">
    <property type="entry name" value="WH-like_DNA-bd_sf"/>
</dbReference>
<organism evidence="2 3">
    <name type="scientific">Streptomyces atratus</name>
    <dbReference type="NCBI Taxonomy" id="1893"/>
    <lineage>
        <taxon>Bacteria</taxon>
        <taxon>Bacillati</taxon>
        <taxon>Actinomycetota</taxon>
        <taxon>Actinomycetes</taxon>
        <taxon>Kitasatosporales</taxon>
        <taxon>Streptomycetaceae</taxon>
        <taxon>Streptomyces</taxon>
    </lineage>
</organism>
<dbReference type="AlphaFoldDB" id="A0A1K2FC85"/>
<reference evidence="2 3" key="1">
    <citation type="submission" date="2016-11" db="EMBL/GenBank/DDBJ databases">
        <authorList>
            <person name="Jaros S."/>
            <person name="Januszkiewicz K."/>
            <person name="Wedrychowicz H."/>
        </authorList>
    </citation>
    <scope>NUCLEOTIDE SEQUENCE [LARGE SCALE GENOMIC DNA]</scope>
    <source>
        <strain evidence="2 3">OK807</strain>
    </source>
</reference>
<feature type="region of interest" description="Disordered" evidence="1">
    <location>
        <begin position="76"/>
        <end position="103"/>
    </location>
</feature>
<protein>
    <submittedName>
        <fullName evidence="2">Winged helix-turn helix</fullName>
    </submittedName>
</protein>
<dbReference type="EMBL" id="FPJO01000059">
    <property type="protein sequence ID" value="SFY45046.1"/>
    <property type="molecule type" value="Genomic_DNA"/>
</dbReference>
<dbReference type="SUPFAM" id="SSF46689">
    <property type="entry name" value="Homeodomain-like"/>
    <property type="match status" value="1"/>
</dbReference>
<name>A0A1K2FC85_STRAR</name>
<dbReference type="InterPro" id="IPR009057">
    <property type="entry name" value="Homeodomain-like_sf"/>
</dbReference>
<proteinExistence type="predicted"/>
<gene>
    <name evidence="2" type="ORF">SAMN02787144_10596</name>
</gene>
<dbReference type="Proteomes" id="UP000181909">
    <property type="component" value="Unassembled WGS sequence"/>
</dbReference>